<evidence type="ECO:0000313" key="1">
    <source>
        <dbReference type="EMBL" id="AJE03588.1"/>
    </source>
</evidence>
<proteinExistence type="predicted"/>
<protein>
    <recommendedName>
        <fullName evidence="3">CRISPR-associated protein Cse1</fullName>
    </recommendedName>
</protein>
<dbReference type="Gene3D" id="1.10.132.100">
    <property type="match status" value="1"/>
</dbReference>
<dbReference type="STRING" id="345632.GPICK_09700"/>
<reference evidence="1 2" key="1">
    <citation type="journal article" date="2015" name="Genome Announc.">
        <title>Complete Genome of Geobacter pickeringii G13T, a Metal-Reducing Isolate from Sedimentary Kaolin Deposits.</title>
        <authorList>
            <person name="Badalamenti J.P."/>
            <person name="Bond D.R."/>
        </authorList>
    </citation>
    <scope>NUCLEOTIDE SEQUENCE [LARGE SCALE GENOMIC DNA]</scope>
    <source>
        <strain evidence="1 2">G13</strain>
    </source>
</reference>
<sequence>MNVAFDPWIPVISATGTRELVSLCSVFSDGGEYADLAVRPHERVALMRLFLCVAHAALDGPKDYDEWCEVPKWLPEAARRYLTEWKDSFELFHPTKPWLQVAGLSKSADGTASSIHPADWTPVSKLNFSFASGNNSTLFDHGGINRNRQILLTDTVLSMLTFQCFSTGGLISQVFWNDQQTVKTARDAPCVPASMVHAFLRSSNLLDSICLNLPTHEDLKLYYPNHGIGRPVWELAPTSFADLANLENATATYVGRLVPMARLIRIHPAGERMLLGDGFQYHTFTDGFPPEPTATVVVRKDGKKDVQSLLSFRPSKALWRELAGVVVKRKAGEPGGPISLNALQEGEACDLVVVALARDQASIIDTAESVFHIPPKLATADGTEVYEQEVKSAESLASRLGWAIECYRIEVDGGWEGRLKGAGANKGELKVKLHSVATTHYWTTVERNLQSLMAHIKAIDTDNAISTRDIWRKMLFATACDAYRTACGQDTPRQMRAFAKGWQKLTLTKDEPEADNTEIREENP</sequence>
<dbReference type="EMBL" id="CP009788">
    <property type="protein sequence ID" value="AJE03588.1"/>
    <property type="molecule type" value="Genomic_DNA"/>
</dbReference>
<dbReference type="NCBIfam" id="TIGR02547">
    <property type="entry name" value="casA_cse1"/>
    <property type="match status" value="1"/>
</dbReference>
<dbReference type="Pfam" id="PF09481">
    <property type="entry name" value="CRISPR_Cse1"/>
    <property type="match status" value="1"/>
</dbReference>
<gene>
    <name evidence="1" type="ORF">GPICK_09700</name>
</gene>
<dbReference type="Proteomes" id="UP000057609">
    <property type="component" value="Chromosome"/>
</dbReference>
<dbReference type="KEGG" id="gpi:GPICK_09700"/>
<dbReference type="RefSeq" id="WP_039742652.1">
    <property type="nucleotide sequence ID" value="NZ_CP009788.1"/>
</dbReference>
<dbReference type="OrthoDB" id="5392377at2"/>
<dbReference type="AlphaFoldDB" id="A0A0B5BA43"/>
<accession>A0A0B5BA43</accession>
<name>A0A0B5BA43_9BACT</name>
<keyword evidence="2" id="KW-1185">Reference proteome</keyword>
<dbReference type="HOGENOM" id="CLU_034285_1_0_7"/>
<evidence type="ECO:0000313" key="2">
    <source>
        <dbReference type="Proteomes" id="UP000057609"/>
    </source>
</evidence>
<organism evidence="1 2">
    <name type="scientific">Geobacter pickeringii</name>
    <dbReference type="NCBI Taxonomy" id="345632"/>
    <lineage>
        <taxon>Bacteria</taxon>
        <taxon>Pseudomonadati</taxon>
        <taxon>Thermodesulfobacteriota</taxon>
        <taxon>Desulfuromonadia</taxon>
        <taxon>Geobacterales</taxon>
        <taxon>Geobacteraceae</taxon>
        <taxon>Geobacter</taxon>
    </lineage>
</organism>
<dbReference type="InterPro" id="IPR013381">
    <property type="entry name" value="CRISPR-assoc_prot_Cse1"/>
</dbReference>
<evidence type="ECO:0008006" key="3">
    <source>
        <dbReference type="Google" id="ProtNLM"/>
    </source>
</evidence>